<comment type="caution">
    <text evidence="2">The sequence shown here is derived from an EMBL/GenBank/DDBJ whole genome shotgun (WGS) entry which is preliminary data.</text>
</comment>
<feature type="transmembrane region" description="Helical" evidence="1">
    <location>
        <begin position="12"/>
        <end position="34"/>
    </location>
</feature>
<proteinExistence type="predicted"/>
<dbReference type="OrthoDB" id="49462at335929"/>
<dbReference type="STRING" id="476157.GCA_001663155_00961"/>
<dbReference type="EMBL" id="VLLK01000002">
    <property type="protein sequence ID" value="TWJ06749.1"/>
    <property type="molecule type" value="Genomic_DNA"/>
</dbReference>
<keyword evidence="1" id="KW-0472">Membrane</keyword>
<evidence type="ECO:0000256" key="1">
    <source>
        <dbReference type="SAM" id="Phobius"/>
    </source>
</evidence>
<keyword evidence="1" id="KW-1133">Transmembrane helix</keyword>
<dbReference type="RefSeq" id="WP_144573733.1">
    <property type="nucleotide sequence ID" value="NZ_CP015963.1"/>
</dbReference>
<keyword evidence="1" id="KW-0812">Transmembrane</keyword>
<evidence type="ECO:0000313" key="2">
    <source>
        <dbReference type="EMBL" id="TWJ06749.1"/>
    </source>
</evidence>
<dbReference type="AlphaFoldDB" id="A0A562UMA5"/>
<sequence>MWEQWRAWVVPNLGLIEIGMTFFLVIGFCVHQYWKMDRELKKDRAEREAREATEMSDRED</sequence>
<evidence type="ECO:0000313" key="3">
    <source>
        <dbReference type="Proteomes" id="UP000320547"/>
    </source>
</evidence>
<organism evidence="2 3">
    <name type="scientific">Altererythrobacter ishigakiensis</name>
    <dbReference type="NCBI Taxonomy" id="476157"/>
    <lineage>
        <taxon>Bacteria</taxon>
        <taxon>Pseudomonadati</taxon>
        <taxon>Pseudomonadota</taxon>
        <taxon>Alphaproteobacteria</taxon>
        <taxon>Sphingomonadales</taxon>
        <taxon>Erythrobacteraceae</taxon>
        <taxon>Altererythrobacter</taxon>
    </lineage>
</organism>
<keyword evidence="3" id="KW-1185">Reference proteome</keyword>
<name>A0A562UMA5_9SPHN</name>
<gene>
    <name evidence="2" type="ORF">JN10_2285</name>
</gene>
<dbReference type="Proteomes" id="UP000320547">
    <property type="component" value="Unassembled WGS sequence"/>
</dbReference>
<reference evidence="2 3" key="1">
    <citation type="submission" date="2019-07" db="EMBL/GenBank/DDBJ databases">
        <title>Genomic Encyclopedia of Archaeal and Bacterial Type Strains, Phase II (KMG-II): from individual species to whole genera.</title>
        <authorList>
            <person name="Goeker M."/>
        </authorList>
    </citation>
    <scope>NUCLEOTIDE SEQUENCE [LARGE SCALE GENOMIC DNA]</scope>
    <source>
        <strain evidence="2 3">ATCC BAA-2084</strain>
    </source>
</reference>
<protein>
    <submittedName>
        <fullName evidence="2">Uncharacterized protein</fullName>
    </submittedName>
</protein>
<accession>A0A562UMA5</accession>